<dbReference type="InterPro" id="IPR001173">
    <property type="entry name" value="Glyco_trans_2-like"/>
</dbReference>
<reference evidence="2" key="1">
    <citation type="submission" date="2020-04" db="EMBL/GenBank/DDBJ databases">
        <authorList>
            <person name="Sombolestani A."/>
        </authorList>
    </citation>
    <scope>NUCLEOTIDE SEQUENCE</scope>
    <source>
        <strain evidence="2">R71697</strain>
    </source>
</reference>
<evidence type="ECO:0000313" key="2">
    <source>
        <dbReference type="EMBL" id="MBF0869939.1"/>
    </source>
</evidence>
<proteinExistence type="predicted"/>
<comment type="caution">
    <text evidence="2">The sequence shown here is derived from an EMBL/GenBank/DDBJ whole genome shotgun (WGS) entry which is preliminary data.</text>
</comment>
<dbReference type="CDD" id="cd00761">
    <property type="entry name" value="Glyco_tranf_GTA_type"/>
    <property type="match status" value="1"/>
</dbReference>
<organism evidence="2 3">
    <name type="scientific">Gluconobacter japonicus</name>
    <dbReference type="NCBI Taxonomy" id="376620"/>
    <lineage>
        <taxon>Bacteria</taxon>
        <taxon>Pseudomonadati</taxon>
        <taxon>Pseudomonadota</taxon>
        <taxon>Alphaproteobacteria</taxon>
        <taxon>Acetobacterales</taxon>
        <taxon>Acetobacteraceae</taxon>
        <taxon>Gluconobacter</taxon>
    </lineage>
</organism>
<feature type="domain" description="Glycosyltransferase 2-like" evidence="1">
    <location>
        <begin position="726"/>
        <end position="841"/>
    </location>
</feature>
<evidence type="ECO:0000259" key="1">
    <source>
        <dbReference type="Pfam" id="PF00535"/>
    </source>
</evidence>
<dbReference type="Pfam" id="PF00535">
    <property type="entry name" value="Glycos_transf_2"/>
    <property type="match status" value="1"/>
</dbReference>
<dbReference type="SUPFAM" id="SSF53448">
    <property type="entry name" value="Nucleotide-diphospho-sugar transferases"/>
    <property type="match status" value="1"/>
</dbReference>
<dbReference type="Gene3D" id="3.90.550.10">
    <property type="entry name" value="Spore Coat Polysaccharide Biosynthesis Protein SpsA, Chain A"/>
    <property type="match status" value="1"/>
</dbReference>
<dbReference type="SUPFAM" id="SSF53756">
    <property type="entry name" value="UDP-Glycosyltransferase/glycogen phosphorylase"/>
    <property type="match status" value="1"/>
</dbReference>
<dbReference type="PANTHER" id="PTHR43685">
    <property type="entry name" value="GLYCOSYLTRANSFERASE"/>
    <property type="match status" value="1"/>
</dbReference>
<dbReference type="Proteomes" id="UP000661006">
    <property type="component" value="Unassembled WGS sequence"/>
</dbReference>
<dbReference type="InterPro" id="IPR050834">
    <property type="entry name" value="Glycosyltransf_2"/>
</dbReference>
<reference evidence="2" key="2">
    <citation type="submission" date="2020-11" db="EMBL/GenBank/DDBJ databases">
        <title>Description of novel Gluconobacter species.</title>
        <authorList>
            <person name="Cleenwerck I."/>
            <person name="Cnockaert M."/>
            <person name="Borremans W."/>
            <person name="Wieme A.D."/>
            <person name="De Vuyst L."/>
            <person name="Vandamme P."/>
        </authorList>
    </citation>
    <scope>NUCLEOTIDE SEQUENCE</scope>
    <source>
        <strain evidence="2">R71697</strain>
    </source>
</reference>
<dbReference type="Gene3D" id="3.40.50.2000">
    <property type="entry name" value="Glycogen Phosphorylase B"/>
    <property type="match status" value="1"/>
</dbReference>
<evidence type="ECO:0000313" key="3">
    <source>
        <dbReference type="Proteomes" id="UP000661006"/>
    </source>
</evidence>
<protein>
    <submittedName>
        <fullName evidence="2">Glycosyltransferase</fullName>
    </submittedName>
</protein>
<dbReference type="EMBL" id="JABCQN010000002">
    <property type="protein sequence ID" value="MBF0869939.1"/>
    <property type="molecule type" value="Genomic_DNA"/>
</dbReference>
<accession>A0A9Q2ISE2</accession>
<dbReference type="InterPro" id="IPR029044">
    <property type="entry name" value="Nucleotide-diphossugar_trans"/>
</dbReference>
<gene>
    <name evidence="2" type="ORF">HKD32_03565</name>
</gene>
<sequence>MFLEKKTRSNQPFIRLSNDLNRKISPSLQKFQKDLIPDLRNIFSTTQENEFSLSCHYDHEDIPDQTCANTLVIGPEFDPKKEFIFLSDCLNIRISSQDSALSFLNEISEPAHRFRQKIRQILAHDLEGRQAQNALITTVHTLQRAEETTRALRINTRTSSKNISNQESVIQSLSKKYQHIHSENISLHEKLNDIQKQFDNTKHQLKIFLFRQEEIEKYYTYLQQSYASFNTKLALSHQALEALRDLLHRPAPVWRRLLRALRTPFIPYIPTLPEPLVLQDLPSPSTPFLSDPIPPGAETASVETLLPSDEEFSSPAATPRILFVAGEANTPGVTYRCYRNAEAARCAGFEARVQDCANVSYDDICWADVMILWRIEYSGHVSTMLDLAQQQNVKTIFDADDIVFVPHYARIDLIDGIRSIGTTEERIEHFFTDVRRTLMRCDQGSATTRELAHAMHKLRPVVHILPNTYDNNTLRRSRLNRRLREGLHFSAAGDTLIRIGYATGTRTHQRDFAIAAPSIAYVLSQRPNVRLVLFREKASQSSMLLLEEFPEFQNLNSQIEWRETVPLPDLPDEFGRFDISIAPLEVGNVFCEAKSEIKFLEASLAGSASIVSPTGPFKRLVRHGETGLLAATPEEWTAALLSLVDDPERRQRMARDAYHDVLWPFSPEAQTRRIRLAISSLQGDEEAAEAGELLLARKHLEHRPLPVIPENETLFHHDVFGEADVTVVITSYNYDNYILDALDSVSAQTLSQLDLIVVDDGSTDGSVDLIRLWMERNVTRFNRLILKRSLRNAGLGGARNIGMDTAETDCVMQLDADNLLRPDACETLHAAMTFGIAYAYPLIQCFNESGPLPLSPQEVSPGRGPFAVLGDLPFNPLSLVSGNRVDAMAMIAKWAWAAAGGYYVSREAMGWEDFDLWCTLAELGLPGRQVPVILADYRQHTHSMTNLSTEQAAHKARVVSYVKSRHPWINLTAEAPEQRL</sequence>
<name>A0A9Q2ISE2_GLUJA</name>
<dbReference type="AlphaFoldDB" id="A0A9Q2ISE2"/>
<dbReference type="CDD" id="cd03801">
    <property type="entry name" value="GT4_PimA-like"/>
    <property type="match status" value="1"/>
</dbReference>
<dbReference type="Pfam" id="PF13692">
    <property type="entry name" value="Glyco_trans_1_4"/>
    <property type="match status" value="1"/>
</dbReference>
<dbReference type="PANTHER" id="PTHR43685:SF2">
    <property type="entry name" value="GLYCOSYLTRANSFERASE 2-LIKE DOMAIN-CONTAINING PROTEIN"/>
    <property type="match status" value="1"/>
</dbReference>